<dbReference type="PANTHER" id="PTHR43228">
    <property type="entry name" value="TWO-COMPONENT RESPONSE REGULATOR"/>
    <property type="match status" value="1"/>
</dbReference>
<dbReference type="InterPro" id="IPR001789">
    <property type="entry name" value="Sig_transdc_resp-reg_receiver"/>
</dbReference>
<dbReference type="GO" id="GO:0010468">
    <property type="term" value="P:regulation of gene expression"/>
    <property type="evidence" value="ECO:0007669"/>
    <property type="project" value="UniProtKB-UniRule"/>
</dbReference>
<dbReference type="InterPro" id="IPR036457">
    <property type="entry name" value="PPM-type-like_dom_sf"/>
</dbReference>
<dbReference type="PROSITE" id="PS50110">
    <property type="entry name" value="RESPONSE_REGULATORY"/>
    <property type="match status" value="1"/>
</dbReference>
<dbReference type="PANTHER" id="PTHR43228:SF1">
    <property type="entry name" value="TWO-COMPONENT RESPONSE REGULATOR ARR22"/>
    <property type="match status" value="1"/>
</dbReference>
<comment type="PTM">
    <text evidence="2">Phosphorylated. Phosphorylation stimulates the interaction with RpoS and, therefore, the proteolysis of RpoS.</text>
</comment>
<comment type="similarity">
    <text evidence="2">Belongs to the RssB family.</text>
</comment>
<dbReference type="InterPro" id="IPR011006">
    <property type="entry name" value="CheY-like_superfamily"/>
</dbReference>
<keyword evidence="1" id="KW-0007">Acetylation</keyword>
<dbReference type="SUPFAM" id="SSF52172">
    <property type="entry name" value="CheY-like"/>
    <property type="match status" value="1"/>
</dbReference>
<dbReference type="HAMAP" id="MF_00958">
    <property type="entry name" value="RssB"/>
    <property type="match status" value="1"/>
</dbReference>
<dbReference type="InterPro" id="IPR028616">
    <property type="entry name" value="RssB"/>
</dbReference>
<protein>
    <recommendedName>
        <fullName evidence="2">Regulator of RpoS</fullName>
    </recommendedName>
</protein>
<evidence type="ECO:0000256" key="3">
    <source>
        <dbReference type="PROSITE-ProRule" id="PRU00169"/>
    </source>
</evidence>
<dbReference type="OrthoDB" id="6399952at2"/>
<dbReference type="eggNOG" id="COG0745">
    <property type="taxonomic scope" value="Bacteria"/>
</dbReference>
<dbReference type="GO" id="GO:0045862">
    <property type="term" value="P:positive regulation of proteolysis"/>
    <property type="evidence" value="ECO:0007669"/>
    <property type="project" value="UniProtKB-UniRule"/>
</dbReference>
<evidence type="ECO:0000313" key="6">
    <source>
        <dbReference type="EMBL" id="KFX22291.1"/>
    </source>
</evidence>
<dbReference type="Proteomes" id="UP000032874">
    <property type="component" value="Unassembled WGS sequence"/>
</dbReference>
<dbReference type="InterPro" id="IPR052048">
    <property type="entry name" value="ST_Response_Regulator"/>
</dbReference>
<evidence type="ECO:0000259" key="4">
    <source>
        <dbReference type="PROSITE" id="PS50110"/>
    </source>
</evidence>
<proteinExistence type="inferred from homology"/>
<evidence type="ECO:0000256" key="2">
    <source>
        <dbReference type="HAMAP-Rule" id="MF_00958"/>
    </source>
</evidence>
<evidence type="ECO:0000313" key="5">
    <source>
        <dbReference type="EMBL" id="KFX07404.1"/>
    </source>
</evidence>
<comment type="function">
    <text evidence="2">Regulates the turnover of the sigma S factor (RpoS) by promoting its proteolysis in exponentially growing cells. Acts by binding and delivering RpoS to the ClpXP protease. RssB is not co-degraded with RpoS, but is released from the complex and can initiate a new cycle of RpoS recognition and degradation.</text>
</comment>
<dbReference type="STRING" id="55207.KP22_04775"/>
<feature type="modified residue" description="4-aspartylphosphate" evidence="2 3">
    <location>
        <position position="58"/>
    </location>
</feature>
<gene>
    <name evidence="2" type="primary">rssB</name>
    <name evidence="6" type="ORF">JV35_03760</name>
    <name evidence="5" type="ORF">KP22_04775</name>
</gene>
<keyword evidence="2" id="KW-0346">Stress response</keyword>
<dbReference type="Pfam" id="PF00072">
    <property type="entry name" value="Response_reg"/>
    <property type="match status" value="1"/>
</dbReference>
<dbReference type="RefSeq" id="WP_039300051.1">
    <property type="nucleotide sequence ID" value="NZ_JAODTE010000001.1"/>
</dbReference>
<accession>A0A093S3M1</accession>
<dbReference type="Gene3D" id="3.60.40.10">
    <property type="entry name" value="PPM-type phosphatase domain"/>
    <property type="match status" value="1"/>
</dbReference>
<reference evidence="7 8" key="1">
    <citation type="submission" date="2014-08" db="EMBL/GenBank/DDBJ databases">
        <title>Genome sequences of NCPPB Pectobacterium isolates.</title>
        <authorList>
            <person name="Glover R.H."/>
            <person name="Sapp M."/>
            <person name="Elphinstone J."/>
        </authorList>
    </citation>
    <scope>NUCLEOTIDE SEQUENCE [LARGE SCALE GENOMIC DNA]</scope>
    <source>
        <strain evidence="6 7">NCPPB 2793</strain>
        <strain evidence="5 8">NCPPB 2795</strain>
    </source>
</reference>
<keyword evidence="7" id="KW-1185">Reference proteome</keyword>
<organism evidence="5 8">
    <name type="scientific">Pectobacterium betavasculorum</name>
    <dbReference type="NCBI Taxonomy" id="55207"/>
    <lineage>
        <taxon>Bacteria</taxon>
        <taxon>Pseudomonadati</taxon>
        <taxon>Pseudomonadota</taxon>
        <taxon>Gammaproteobacteria</taxon>
        <taxon>Enterobacterales</taxon>
        <taxon>Pectobacteriaceae</taxon>
        <taxon>Pectobacterium</taxon>
    </lineage>
</organism>
<comment type="caution">
    <text evidence="5">The sequence shown here is derived from an EMBL/GenBank/DDBJ whole genome shotgun (WGS) entry which is preliminary data.</text>
</comment>
<sequence>MEQPLAGKHILVIDDEAVFRSVLAGYLTSLGAMLQEAVNGLDALSILEHYQPDLIICDLKMPTMGGIEFLEHLRLKDNDTPILVISATSQMADIAKVLRLGVQDVLLKPIRDYTRLREAVMSCLYPDLFTSQLNEMDQLMQDMDSLNQSPEAVIKLLAQLQPPVQQTLARCRVNYRQLTAAEQPGLVLDIAALSENELAFYCLDVTQGVNNNGTLAALLLRTLFNGLLQEHLADQQHRLPYLPTLLKQVNQLLRQASLSGRFPLLVGYYHRQLKQLILISAGLNATLNVNEQQIALSSGIPLGTLEGAYLNQLNYQCEAWQCQIWGGGGRLRLMLTTE</sequence>
<evidence type="ECO:0000256" key="1">
    <source>
        <dbReference type="ARBA" id="ARBA00022990"/>
    </source>
</evidence>
<dbReference type="Gene3D" id="3.40.50.2300">
    <property type="match status" value="1"/>
</dbReference>
<dbReference type="Proteomes" id="UP000032869">
    <property type="component" value="Unassembled WGS sequence"/>
</dbReference>
<dbReference type="EMBL" id="JQHM01000001">
    <property type="protein sequence ID" value="KFX07404.1"/>
    <property type="molecule type" value="Genomic_DNA"/>
</dbReference>
<dbReference type="EMBL" id="JQHL01000001">
    <property type="protein sequence ID" value="KFX22291.1"/>
    <property type="molecule type" value="Genomic_DNA"/>
</dbReference>
<feature type="domain" description="Response regulatory" evidence="4">
    <location>
        <begin position="9"/>
        <end position="123"/>
    </location>
</feature>
<dbReference type="AlphaFoldDB" id="A0A093S3M1"/>
<dbReference type="NCBIfam" id="NF007969">
    <property type="entry name" value="PRK10693.1"/>
    <property type="match status" value="1"/>
</dbReference>
<keyword evidence="2 3" id="KW-0597">Phosphoprotein</keyword>
<comment type="subunit">
    <text evidence="2">Binds to RpoS.</text>
</comment>
<evidence type="ECO:0000313" key="7">
    <source>
        <dbReference type="Proteomes" id="UP000032869"/>
    </source>
</evidence>
<evidence type="ECO:0000313" key="8">
    <source>
        <dbReference type="Proteomes" id="UP000032874"/>
    </source>
</evidence>
<dbReference type="GO" id="GO:0000160">
    <property type="term" value="P:phosphorelay signal transduction system"/>
    <property type="evidence" value="ECO:0007669"/>
    <property type="project" value="InterPro"/>
</dbReference>
<dbReference type="SMART" id="SM00448">
    <property type="entry name" value="REC"/>
    <property type="match status" value="1"/>
</dbReference>
<name>A0A093S3M1_9GAMM</name>